<dbReference type="InterPro" id="IPR027417">
    <property type="entry name" value="P-loop_NTPase"/>
</dbReference>
<dbReference type="InterPro" id="IPR003439">
    <property type="entry name" value="ABC_transporter-like_ATP-bd"/>
</dbReference>
<dbReference type="InterPro" id="IPR003593">
    <property type="entry name" value="AAA+_ATPase"/>
</dbReference>
<accession>A0A2T0PVF1</accession>
<dbReference type="FunFam" id="3.40.50.300:FF:000016">
    <property type="entry name" value="Oligopeptide ABC transporter ATP-binding component"/>
    <property type="match status" value="1"/>
</dbReference>
<dbReference type="PROSITE" id="PS00211">
    <property type="entry name" value="ABC_TRANSPORTER_1"/>
    <property type="match status" value="2"/>
</dbReference>
<dbReference type="RefSeq" id="WP_211303131.1">
    <property type="nucleotide sequence ID" value="NZ_PVZC01000009.1"/>
</dbReference>
<evidence type="ECO:0000256" key="6">
    <source>
        <dbReference type="ARBA" id="ARBA00022840"/>
    </source>
</evidence>
<evidence type="ECO:0000256" key="1">
    <source>
        <dbReference type="ARBA" id="ARBA00004202"/>
    </source>
</evidence>
<feature type="domain" description="ABC transporter" evidence="8">
    <location>
        <begin position="22"/>
        <end position="271"/>
    </location>
</feature>
<dbReference type="Gene3D" id="3.40.50.300">
    <property type="entry name" value="P-loop containing nucleotide triphosphate hydrolases"/>
    <property type="match status" value="2"/>
</dbReference>
<dbReference type="NCBIfam" id="NF007739">
    <property type="entry name" value="PRK10419.1"/>
    <property type="match status" value="2"/>
</dbReference>
<evidence type="ECO:0000256" key="2">
    <source>
        <dbReference type="ARBA" id="ARBA00005417"/>
    </source>
</evidence>
<evidence type="ECO:0000313" key="10">
    <source>
        <dbReference type="Proteomes" id="UP000237846"/>
    </source>
</evidence>
<dbReference type="Pfam" id="PF08352">
    <property type="entry name" value="oligo_HPY"/>
    <property type="match status" value="2"/>
</dbReference>
<dbReference type="CDD" id="cd03257">
    <property type="entry name" value="ABC_NikE_OppD_transporters"/>
    <property type="match status" value="2"/>
</dbReference>
<keyword evidence="4" id="KW-1003">Cell membrane</keyword>
<dbReference type="NCBIfam" id="NF008453">
    <property type="entry name" value="PRK11308.1"/>
    <property type="match status" value="2"/>
</dbReference>
<reference evidence="9 10" key="1">
    <citation type="submission" date="2018-03" db="EMBL/GenBank/DDBJ databases">
        <title>Genomic Encyclopedia of Archaeal and Bacterial Type Strains, Phase II (KMG-II): from individual species to whole genera.</title>
        <authorList>
            <person name="Goeker M."/>
        </authorList>
    </citation>
    <scope>NUCLEOTIDE SEQUENCE [LARGE SCALE GENOMIC DNA]</scope>
    <source>
        <strain evidence="9 10">DSM 45601</strain>
    </source>
</reference>
<protein>
    <submittedName>
        <fullName evidence="9">Peptide/nickel transport system ATP-binding protein</fullName>
    </submittedName>
</protein>
<dbReference type="SMART" id="SM00382">
    <property type="entry name" value="AAA"/>
    <property type="match status" value="2"/>
</dbReference>
<comment type="caution">
    <text evidence="9">The sequence shown here is derived from an EMBL/GenBank/DDBJ whole genome shotgun (WGS) entry which is preliminary data.</text>
</comment>
<dbReference type="PANTHER" id="PTHR43297:SF2">
    <property type="entry name" value="DIPEPTIDE TRANSPORT ATP-BINDING PROTEIN DPPD"/>
    <property type="match status" value="1"/>
</dbReference>
<proteinExistence type="inferred from homology"/>
<evidence type="ECO:0000256" key="3">
    <source>
        <dbReference type="ARBA" id="ARBA00022448"/>
    </source>
</evidence>
<dbReference type="AlphaFoldDB" id="A0A2T0PVF1"/>
<keyword evidence="3" id="KW-0813">Transport</keyword>
<dbReference type="FunFam" id="3.40.50.300:FF:001659">
    <property type="entry name" value="Peptide ABC transporter ATP-binding protein"/>
    <property type="match status" value="1"/>
</dbReference>
<sequence>MTTTETGITAAADTVGADGPVLEVTDLHVTFPGEPDDVRAVRGVSYQLRKGEVLGIVGESGSGKSVTSLAVMGLLPEGAEVTGSVRLHGEELLGRSDEQLAKVRGKRIAMVFQDPLQALTPVYTVGDQIAEAVLIHSRRTKAQAWARAVELLKLVGIPNAEQRAKAFPHEFSGGMRQRVMIAMAIANDPDVIICDEPTTALDVTIQAQVLEVLKAAQRETGAAIVMITHDLGVIAGFVDRVLVMYAGRPVETGAVDDIYYRGRMPYTMGLLGSVPRLDLGERAPLVPIEGNPPSLTRLPPGCPFQPRCPLAIDACGEREPELVAVPGSDHQAACIRAGEIEANNWGVTDIYPVPEIPEDTIAQVPRADRQVVLDIEGLIKHHPLTKGVVFRRRVGTVYAVDGIDLEIREGETLGLVGESGCGKTTTLMEILELRRPARGRVVVLGRSTDRIGAGERMRVRRDLSVVFQDPMASLDPRMTAYDIIAEPLLAHNHPKDRLRSRVMELLDLVGLSAEYAGRYPQEFSGGQRQRIGIARALALEPKLVVLDEPVSALDVSIQAGIINLLEDLKARLRLSYLFVAHDLSVVRHIADRVAVMYLGKIVEQGEVDRVYGAPAHPYTQALLSAIPIPDPEKERGRSRILLSGDLPSPANPPSGCRFRTRCPKFLTLSEDERTACIDTEPPLRGIGDTDHGAACHYAEEREVV</sequence>
<keyword evidence="5" id="KW-0547">Nucleotide-binding</keyword>
<dbReference type="InterPro" id="IPR017871">
    <property type="entry name" value="ABC_transporter-like_CS"/>
</dbReference>
<dbReference type="NCBIfam" id="TIGR01727">
    <property type="entry name" value="oligo_HPY"/>
    <property type="match status" value="2"/>
</dbReference>
<dbReference type="EMBL" id="PVZC01000009">
    <property type="protein sequence ID" value="PRX95514.1"/>
    <property type="molecule type" value="Genomic_DNA"/>
</dbReference>
<evidence type="ECO:0000256" key="7">
    <source>
        <dbReference type="ARBA" id="ARBA00023136"/>
    </source>
</evidence>
<comment type="similarity">
    <text evidence="2">Belongs to the ABC transporter superfamily.</text>
</comment>
<dbReference type="PROSITE" id="PS50893">
    <property type="entry name" value="ABC_TRANSPORTER_2"/>
    <property type="match status" value="2"/>
</dbReference>
<evidence type="ECO:0000259" key="8">
    <source>
        <dbReference type="PROSITE" id="PS50893"/>
    </source>
</evidence>
<dbReference type="InterPro" id="IPR013563">
    <property type="entry name" value="Oligopep_ABC_C"/>
</dbReference>
<keyword evidence="6 9" id="KW-0067">ATP-binding</keyword>
<gene>
    <name evidence="9" type="ORF">CLV72_109123</name>
</gene>
<dbReference type="GO" id="GO:0015833">
    <property type="term" value="P:peptide transport"/>
    <property type="evidence" value="ECO:0007669"/>
    <property type="project" value="InterPro"/>
</dbReference>
<dbReference type="GO" id="GO:0005524">
    <property type="term" value="F:ATP binding"/>
    <property type="evidence" value="ECO:0007669"/>
    <property type="project" value="UniProtKB-KW"/>
</dbReference>
<dbReference type="Pfam" id="PF00005">
    <property type="entry name" value="ABC_tran"/>
    <property type="match status" value="2"/>
</dbReference>
<evidence type="ECO:0000313" key="9">
    <source>
        <dbReference type="EMBL" id="PRX95514.1"/>
    </source>
</evidence>
<feature type="domain" description="ABC transporter" evidence="8">
    <location>
        <begin position="379"/>
        <end position="623"/>
    </location>
</feature>
<dbReference type="GO" id="GO:0005886">
    <property type="term" value="C:plasma membrane"/>
    <property type="evidence" value="ECO:0007669"/>
    <property type="project" value="UniProtKB-SubCell"/>
</dbReference>
<dbReference type="Proteomes" id="UP000237846">
    <property type="component" value="Unassembled WGS sequence"/>
</dbReference>
<name>A0A2T0PVF1_9ACTN</name>
<comment type="subcellular location">
    <subcellularLocation>
        <location evidence="1">Cell membrane</location>
        <topology evidence="1">Peripheral membrane protein</topology>
    </subcellularLocation>
</comment>
<dbReference type="SUPFAM" id="SSF52540">
    <property type="entry name" value="P-loop containing nucleoside triphosphate hydrolases"/>
    <property type="match status" value="2"/>
</dbReference>
<dbReference type="GO" id="GO:0016887">
    <property type="term" value="F:ATP hydrolysis activity"/>
    <property type="evidence" value="ECO:0007669"/>
    <property type="project" value="InterPro"/>
</dbReference>
<organism evidence="9 10">
    <name type="scientific">Allonocardiopsis opalescens</name>
    <dbReference type="NCBI Taxonomy" id="1144618"/>
    <lineage>
        <taxon>Bacteria</taxon>
        <taxon>Bacillati</taxon>
        <taxon>Actinomycetota</taxon>
        <taxon>Actinomycetes</taxon>
        <taxon>Streptosporangiales</taxon>
        <taxon>Allonocardiopsis</taxon>
    </lineage>
</organism>
<evidence type="ECO:0000256" key="5">
    <source>
        <dbReference type="ARBA" id="ARBA00022741"/>
    </source>
</evidence>
<evidence type="ECO:0000256" key="4">
    <source>
        <dbReference type="ARBA" id="ARBA00022475"/>
    </source>
</evidence>
<dbReference type="InterPro" id="IPR050388">
    <property type="entry name" value="ABC_Ni/Peptide_Import"/>
</dbReference>
<keyword evidence="10" id="KW-1185">Reference proteome</keyword>
<dbReference type="PANTHER" id="PTHR43297">
    <property type="entry name" value="OLIGOPEPTIDE TRANSPORT ATP-BINDING PROTEIN APPD"/>
    <property type="match status" value="1"/>
</dbReference>
<keyword evidence="7" id="KW-0472">Membrane</keyword>